<dbReference type="PATRIC" id="fig|1397108.4.peg.294"/>
<proteinExistence type="predicted"/>
<accession>A0A0P0A8V6</accession>
<dbReference type="KEGG" id="cmar:IMCC12053_281"/>
<dbReference type="InterPro" id="IPR028992">
    <property type="entry name" value="Hedgehog/Intein_dom"/>
</dbReference>
<dbReference type="STRING" id="1397108.IMCC12053_281"/>
<evidence type="ECO:0000313" key="1">
    <source>
        <dbReference type="EMBL" id="ALI54231.1"/>
    </source>
</evidence>
<dbReference type="Pfam" id="PF13403">
    <property type="entry name" value="Hint_2"/>
    <property type="match status" value="1"/>
</dbReference>
<name>A0A0P0A8V6_9RHOB</name>
<protein>
    <submittedName>
        <fullName evidence="1">Type I secretion target repeat protein</fullName>
    </submittedName>
</protein>
<evidence type="ECO:0000313" key="2">
    <source>
        <dbReference type="Proteomes" id="UP000064920"/>
    </source>
</evidence>
<organism evidence="1 2">
    <name type="scientific">Celeribacter marinus</name>
    <dbReference type="NCBI Taxonomy" id="1397108"/>
    <lineage>
        <taxon>Bacteria</taxon>
        <taxon>Pseudomonadati</taxon>
        <taxon>Pseudomonadota</taxon>
        <taxon>Alphaproteobacteria</taxon>
        <taxon>Rhodobacterales</taxon>
        <taxon>Roseobacteraceae</taxon>
        <taxon>Celeribacter</taxon>
    </lineage>
</organism>
<keyword evidence="2" id="KW-1185">Reference proteome</keyword>
<gene>
    <name evidence="1" type="ORF">IMCC12053_281</name>
</gene>
<dbReference type="AlphaFoldDB" id="A0A0P0A8V6"/>
<dbReference type="EMBL" id="CP012023">
    <property type="protein sequence ID" value="ALI54231.1"/>
    <property type="molecule type" value="Genomic_DNA"/>
</dbReference>
<dbReference type="InterPro" id="IPR036844">
    <property type="entry name" value="Hint_dom_sf"/>
</dbReference>
<dbReference type="SUPFAM" id="SSF51294">
    <property type="entry name" value="Hedgehog/intein (Hint) domain"/>
    <property type="match status" value="1"/>
</dbReference>
<dbReference type="Proteomes" id="UP000064920">
    <property type="component" value="Chromosome"/>
</dbReference>
<sequence>MEYLRIGDVICTRDNGPQPIVWAGLSDVCGIGRAAPIWFGPRAMAVLGAQGAPPLSVSPQHRMLVRDACGAEVLVPAKALVGWEDVVQRPVSNVRYVHIMVHEHALLTANGVICESFNPGPMALNALSFMNRIKILRMHPHAMTRRVYKDVRPMIGAAKWRRTVTHHRTLIAVGSK</sequence>
<reference evidence="1 2" key="1">
    <citation type="submission" date="2015-05" db="EMBL/GenBank/DDBJ databases">
        <authorList>
            <person name="Wang D.B."/>
            <person name="Wang M."/>
        </authorList>
    </citation>
    <scope>NUCLEOTIDE SEQUENCE [LARGE SCALE GENOMIC DNA]</scope>
    <source>
        <strain evidence="1 2">IMCC 12053</strain>
    </source>
</reference>